<keyword evidence="4" id="KW-1185">Reference proteome</keyword>
<evidence type="ECO:0000259" key="2">
    <source>
        <dbReference type="Pfam" id="PF01464"/>
    </source>
</evidence>
<organism evidence="3 4">
    <name type="scientific">Aliiruegeria haliotis</name>
    <dbReference type="NCBI Taxonomy" id="1280846"/>
    <lineage>
        <taxon>Bacteria</taxon>
        <taxon>Pseudomonadati</taxon>
        <taxon>Pseudomonadota</taxon>
        <taxon>Alphaproteobacteria</taxon>
        <taxon>Rhodobacterales</taxon>
        <taxon>Roseobacteraceae</taxon>
        <taxon>Aliiruegeria</taxon>
    </lineage>
</organism>
<evidence type="ECO:0000313" key="3">
    <source>
        <dbReference type="EMBL" id="PRY23022.1"/>
    </source>
</evidence>
<dbReference type="Proteomes" id="UP000239480">
    <property type="component" value="Unassembled WGS sequence"/>
</dbReference>
<dbReference type="OrthoDB" id="5945995at2"/>
<accession>A0A2T0RPF6</accession>
<dbReference type="InterPro" id="IPR008258">
    <property type="entry name" value="Transglycosylase_SLT_dom_1"/>
</dbReference>
<feature type="domain" description="Transglycosylase SLT" evidence="2">
    <location>
        <begin position="67"/>
        <end position="131"/>
    </location>
</feature>
<reference evidence="3 4" key="1">
    <citation type="submission" date="2018-03" db="EMBL/GenBank/DDBJ databases">
        <title>Genomic Encyclopedia of Archaeal and Bacterial Type Strains, Phase II (KMG-II): from individual species to whole genera.</title>
        <authorList>
            <person name="Goeker M."/>
        </authorList>
    </citation>
    <scope>NUCLEOTIDE SEQUENCE [LARGE SCALE GENOMIC DNA]</scope>
    <source>
        <strain evidence="3 4">DSM 29328</strain>
    </source>
</reference>
<comment type="caution">
    <text evidence="3">The sequence shown here is derived from an EMBL/GenBank/DDBJ whole genome shotgun (WGS) entry which is preliminary data.</text>
</comment>
<dbReference type="SUPFAM" id="SSF53955">
    <property type="entry name" value="Lysozyme-like"/>
    <property type="match status" value="1"/>
</dbReference>
<gene>
    <name evidence="3" type="ORF">CLV78_10574</name>
</gene>
<dbReference type="RefSeq" id="WP_106205341.1">
    <property type="nucleotide sequence ID" value="NZ_PVTD01000005.1"/>
</dbReference>
<name>A0A2T0RPF6_9RHOB</name>
<evidence type="ECO:0000313" key="4">
    <source>
        <dbReference type="Proteomes" id="UP000239480"/>
    </source>
</evidence>
<dbReference type="InterPro" id="IPR023346">
    <property type="entry name" value="Lysozyme-like_dom_sf"/>
</dbReference>
<comment type="similarity">
    <text evidence="1">Belongs to the virb1 family.</text>
</comment>
<proteinExistence type="inferred from homology"/>
<evidence type="ECO:0000256" key="1">
    <source>
        <dbReference type="ARBA" id="ARBA00009387"/>
    </source>
</evidence>
<dbReference type="AlphaFoldDB" id="A0A2T0RPF6"/>
<dbReference type="Pfam" id="PF01464">
    <property type="entry name" value="SLT"/>
    <property type="match status" value="1"/>
</dbReference>
<sequence>MTADICGSNATGAAGLTGVPSGLLTAMALTESGTTRYGSFKAWPWTINEGGKGSWFATKAEAVAHARQLVASGVRNFDVGCFQLNYHWHGSAFSDVSAMFDPGANAHYAARFLAALHAEFGDWKEASKAYHSRTPELAGIYWTKVAANLRKLGSSLPDSLLAEAPASSQNRAPSGSASRPNAYPFLVAEVRSARLGSLVPIHGGTARPSLFQPVGK</sequence>
<protein>
    <submittedName>
        <fullName evidence="3">Transglycosylase-like protein with SLT domain</fullName>
    </submittedName>
</protein>
<dbReference type="EMBL" id="PVTD01000005">
    <property type="protein sequence ID" value="PRY23022.1"/>
    <property type="molecule type" value="Genomic_DNA"/>
</dbReference>